<sequence>MQLADLDARFAELGALPQHRSRVLRHWLQAIPLTQGRKALEHFLPKALREALPGLMAEWQGLVSLHTREPAADGSERLLFTLKDGQSVEAVLLPQRDKAWGLCVSSQVGCAVGCGFCMTGTGGLIRQLSTGEILAQVAAARGLRAVNKVVFMGMGEPSHNLEAVLEAIQVLGTEGGIGHKSLVFSTVGDERAFERLASASVKPALALSLHTTRAALRQQLLPRAPRLSPQELVGRADAYGRASGYPVQYQWTLLAGVNDAEDDEIVALLGGRYGVLNLIPFNRVEGLPFERPEWEACRDMVRRLHQRGILTKLRDSAGQDVEGGCGQLRARIQAERPIKLHRPAQ</sequence>
<dbReference type="SFLD" id="SFLDF00275">
    <property type="entry name" value="adenosine_C2_methyltransferase"/>
    <property type="match status" value="1"/>
</dbReference>
<comment type="cofactor">
    <cofactor evidence="1">
        <name>[4Fe-4S] cluster</name>
        <dbReference type="ChEBI" id="CHEBI:49883"/>
    </cofactor>
</comment>
<dbReference type="GO" id="GO:0005737">
    <property type="term" value="C:cytoplasm"/>
    <property type="evidence" value="ECO:0007669"/>
    <property type="project" value="UniProtKB-SubCell"/>
</dbReference>
<keyword evidence="15" id="KW-1185">Reference proteome</keyword>
<dbReference type="PIRSF" id="PIRSF006004">
    <property type="entry name" value="CHP00048"/>
    <property type="match status" value="1"/>
</dbReference>
<organism evidence="14 15">
    <name type="scientific">Inhella inkyongensis</name>
    <dbReference type="NCBI Taxonomy" id="392593"/>
    <lineage>
        <taxon>Bacteria</taxon>
        <taxon>Pseudomonadati</taxon>
        <taxon>Pseudomonadota</taxon>
        <taxon>Betaproteobacteria</taxon>
        <taxon>Burkholderiales</taxon>
        <taxon>Sphaerotilaceae</taxon>
        <taxon>Inhella</taxon>
    </lineage>
</organism>
<evidence type="ECO:0000256" key="5">
    <source>
        <dbReference type="ARBA" id="ARBA00022490"/>
    </source>
</evidence>
<dbReference type="GO" id="GO:0008173">
    <property type="term" value="F:RNA methyltransferase activity"/>
    <property type="evidence" value="ECO:0007669"/>
    <property type="project" value="InterPro"/>
</dbReference>
<name>A0A840SA35_9BURK</name>
<comment type="similarity">
    <text evidence="3">Belongs to the radical SAM superfamily. RlmN family.</text>
</comment>
<keyword evidence="10" id="KW-0408">Iron</keyword>
<proteinExistence type="inferred from homology"/>
<evidence type="ECO:0000256" key="10">
    <source>
        <dbReference type="ARBA" id="ARBA00023004"/>
    </source>
</evidence>
<dbReference type="Proteomes" id="UP000554837">
    <property type="component" value="Unassembled WGS sequence"/>
</dbReference>
<dbReference type="GO" id="GO:0030488">
    <property type="term" value="P:tRNA methylation"/>
    <property type="evidence" value="ECO:0007669"/>
    <property type="project" value="TreeGrafter"/>
</dbReference>
<dbReference type="InterPro" id="IPR040072">
    <property type="entry name" value="Methyltransferase_A"/>
</dbReference>
<gene>
    <name evidence="14" type="ORF">HNQ51_003734</name>
</gene>
<dbReference type="InterPro" id="IPR013785">
    <property type="entry name" value="Aldolase_TIM"/>
</dbReference>
<keyword evidence="6 14" id="KW-0489">Methyltransferase</keyword>
<protein>
    <submittedName>
        <fullName evidence="14">23S rRNA (Adenine2503-C2)-methyltransferase</fullName>
        <ecNumber evidence="14">2.1.1.192</ecNumber>
    </submittedName>
</protein>
<evidence type="ECO:0000256" key="12">
    <source>
        <dbReference type="ARBA" id="ARBA00023157"/>
    </source>
</evidence>
<comment type="subcellular location">
    <subcellularLocation>
        <location evidence="2">Cytoplasm</location>
    </subcellularLocation>
</comment>
<keyword evidence="7 14" id="KW-0808">Transferase</keyword>
<reference evidence="14 15" key="1">
    <citation type="submission" date="2020-08" db="EMBL/GenBank/DDBJ databases">
        <title>Genomic Encyclopedia of Type Strains, Phase IV (KMG-IV): sequencing the most valuable type-strain genomes for metagenomic binning, comparative biology and taxonomic classification.</title>
        <authorList>
            <person name="Goeker M."/>
        </authorList>
    </citation>
    <scope>NUCLEOTIDE SEQUENCE [LARGE SCALE GENOMIC DNA]</scope>
    <source>
        <strain evidence="14 15">DSM 23958</strain>
    </source>
</reference>
<dbReference type="SFLD" id="SFLDG01062">
    <property type="entry name" value="methyltransferase_(Class_A)"/>
    <property type="match status" value="1"/>
</dbReference>
<comment type="caution">
    <text evidence="14">The sequence shown here is derived from an EMBL/GenBank/DDBJ whole genome shotgun (WGS) entry which is preliminary data.</text>
</comment>
<evidence type="ECO:0000256" key="1">
    <source>
        <dbReference type="ARBA" id="ARBA00001966"/>
    </source>
</evidence>
<accession>A0A840SA35</accession>
<evidence type="ECO:0000256" key="9">
    <source>
        <dbReference type="ARBA" id="ARBA00022723"/>
    </source>
</evidence>
<dbReference type="GO" id="GO:0051539">
    <property type="term" value="F:4 iron, 4 sulfur cluster binding"/>
    <property type="evidence" value="ECO:0007669"/>
    <property type="project" value="UniProtKB-KW"/>
</dbReference>
<evidence type="ECO:0000256" key="11">
    <source>
        <dbReference type="ARBA" id="ARBA00023014"/>
    </source>
</evidence>
<dbReference type="Gene3D" id="3.20.20.70">
    <property type="entry name" value="Aldolase class I"/>
    <property type="match status" value="1"/>
</dbReference>
<dbReference type="SUPFAM" id="SSF102114">
    <property type="entry name" value="Radical SAM enzymes"/>
    <property type="match status" value="1"/>
</dbReference>
<dbReference type="EC" id="2.1.1.192" evidence="14"/>
<dbReference type="CDD" id="cd01335">
    <property type="entry name" value="Radical_SAM"/>
    <property type="match status" value="1"/>
</dbReference>
<dbReference type="AlphaFoldDB" id="A0A840SA35"/>
<dbReference type="InterPro" id="IPR058240">
    <property type="entry name" value="rSAM_sf"/>
</dbReference>
<evidence type="ECO:0000259" key="13">
    <source>
        <dbReference type="PROSITE" id="PS51918"/>
    </source>
</evidence>
<dbReference type="PANTHER" id="PTHR30544:SF5">
    <property type="entry name" value="RADICAL SAM CORE DOMAIN-CONTAINING PROTEIN"/>
    <property type="match status" value="1"/>
</dbReference>
<dbReference type="GO" id="GO:0070475">
    <property type="term" value="P:rRNA base methylation"/>
    <property type="evidence" value="ECO:0007669"/>
    <property type="project" value="TreeGrafter"/>
</dbReference>
<evidence type="ECO:0000313" key="15">
    <source>
        <dbReference type="Proteomes" id="UP000554837"/>
    </source>
</evidence>
<dbReference type="PROSITE" id="PS51918">
    <property type="entry name" value="RADICAL_SAM"/>
    <property type="match status" value="1"/>
</dbReference>
<keyword evidence="4" id="KW-0004">4Fe-4S</keyword>
<dbReference type="InterPro" id="IPR007197">
    <property type="entry name" value="rSAM"/>
</dbReference>
<evidence type="ECO:0000256" key="6">
    <source>
        <dbReference type="ARBA" id="ARBA00022603"/>
    </source>
</evidence>
<keyword evidence="12" id="KW-1015">Disulfide bond</keyword>
<dbReference type="RefSeq" id="WP_138856489.1">
    <property type="nucleotide sequence ID" value="NZ_CP040709.1"/>
</dbReference>
<evidence type="ECO:0000256" key="8">
    <source>
        <dbReference type="ARBA" id="ARBA00022691"/>
    </source>
</evidence>
<evidence type="ECO:0000256" key="7">
    <source>
        <dbReference type="ARBA" id="ARBA00022679"/>
    </source>
</evidence>
<keyword evidence="8" id="KW-0949">S-adenosyl-L-methionine</keyword>
<keyword evidence="11" id="KW-0411">Iron-sulfur</keyword>
<dbReference type="GO" id="GO:0046872">
    <property type="term" value="F:metal ion binding"/>
    <property type="evidence" value="ECO:0007669"/>
    <property type="project" value="UniProtKB-KW"/>
</dbReference>
<feature type="domain" description="Radical SAM core" evidence="13">
    <location>
        <begin position="96"/>
        <end position="320"/>
    </location>
</feature>
<dbReference type="OrthoDB" id="9793973at2"/>
<evidence type="ECO:0000313" key="14">
    <source>
        <dbReference type="EMBL" id="MBB5206388.1"/>
    </source>
</evidence>
<dbReference type="NCBIfam" id="NF011034">
    <property type="entry name" value="PRK14464.1"/>
    <property type="match status" value="1"/>
</dbReference>
<dbReference type="EMBL" id="JACHHO010000011">
    <property type="protein sequence ID" value="MBB5206388.1"/>
    <property type="molecule type" value="Genomic_DNA"/>
</dbReference>
<dbReference type="PANTHER" id="PTHR30544">
    <property type="entry name" value="23S RRNA METHYLTRANSFERASE"/>
    <property type="match status" value="1"/>
</dbReference>
<dbReference type="Pfam" id="PF04055">
    <property type="entry name" value="Radical_SAM"/>
    <property type="match status" value="1"/>
</dbReference>
<evidence type="ECO:0000256" key="4">
    <source>
        <dbReference type="ARBA" id="ARBA00022485"/>
    </source>
</evidence>
<dbReference type="InterPro" id="IPR004383">
    <property type="entry name" value="rRNA_lsu_MTrfase_RlmN/Cfr"/>
</dbReference>
<evidence type="ECO:0000256" key="2">
    <source>
        <dbReference type="ARBA" id="ARBA00004496"/>
    </source>
</evidence>
<keyword evidence="5" id="KW-0963">Cytoplasm</keyword>
<evidence type="ECO:0000256" key="3">
    <source>
        <dbReference type="ARBA" id="ARBA00007544"/>
    </source>
</evidence>
<keyword evidence="9" id="KW-0479">Metal-binding</keyword>
<dbReference type="SFLD" id="SFLDS00029">
    <property type="entry name" value="Radical_SAM"/>
    <property type="match status" value="1"/>
</dbReference>